<comment type="caution">
    <text evidence="1">The sequence shown here is derived from an EMBL/GenBank/DDBJ whole genome shotgun (WGS) entry which is preliminary data.</text>
</comment>
<dbReference type="Proteomes" id="UP000027661">
    <property type="component" value="Unassembled WGS sequence"/>
</dbReference>
<reference evidence="1 2" key="1">
    <citation type="submission" date="2014-04" db="EMBL/GenBank/DDBJ databases">
        <authorList>
            <person name="Sears C."/>
            <person name="Carroll K."/>
            <person name="Sack B.R."/>
            <person name="Qadri F."/>
            <person name="Myers L.L."/>
            <person name="Chung G.-T."/>
            <person name="Escheverria P."/>
            <person name="Fraser C.M."/>
            <person name="Sadzewicz L."/>
            <person name="Shefchek K.A."/>
            <person name="Tallon L."/>
            <person name="Das S.P."/>
            <person name="Daugherty S."/>
            <person name="Mongodin E.F."/>
        </authorList>
    </citation>
    <scope>NUCLEOTIDE SEQUENCE [LARGE SCALE GENOMIC DNA]</scope>
    <source>
        <strain evidence="1 2">3975 RP4</strain>
    </source>
</reference>
<proteinExistence type="predicted"/>
<protein>
    <submittedName>
        <fullName evidence="1">Uncharacterized protein</fullName>
    </submittedName>
</protein>
<name>A0A069S4B7_PHOVU</name>
<dbReference type="AlphaFoldDB" id="A0A069S4B7"/>
<gene>
    <name evidence="1" type="ORF">M099_3974</name>
</gene>
<evidence type="ECO:0000313" key="1">
    <source>
        <dbReference type="EMBL" id="KDS45278.1"/>
    </source>
</evidence>
<evidence type="ECO:0000313" key="2">
    <source>
        <dbReference type="Proteomes" id="UP000027661"/>
    </source>
</evidence>
<organism evidence="1 2">
    <name type="scientific">Phocaeicola vulgatus str. 3975 RP4</name>
    <dbReference type="NCBI Taxonomy" id="1339352"/>
    <lineage>
        <taxon>Bacteria</taxon>
        <taxon>Pseudomonadati</taxon>
        <taxon>Bacteroidota</taxon>
        <taxon>Bacteroidia</taxon>
        <taxon>Bacteroidales</taxon>
        <taxon>Bacteroidaceae</taxon>
        <taxon>Phocaeicola</taxon>
    </lineage>
</organism>
<dbReference type="EMBL" id="JNHM01000146">
    <property type="protein sequence ID" value="KDS45278.1"/>
    <property type="molecule type" value="Genomic_DNA"/>
</dbReference>
<dbReference type="PATRIC" id="fig|1339352.3.peg.3728"/>
<sequence length="54" mass="6020">MGKEFDYDSNITRSATLTAGFPRYIEYGIKSLEAMEPTVRTLCECIVTPGQTVD</sequence>
<accession>A0A069S4B7</accession>